<feature type="compositionally biased region" description="Low complexity" evidence="8">
    <location>
        <begin position="1191"/>
        <end position="1202"/>
    </location>
</feature>
<evidence type="ECO:0000256" key="5">
    <source>
        <dbReference type="ARBA" id="ARBA00023054"/>
    </source>
</evidence>
<feature type="coiled-coil region" evidence="7">
    <location>
        <begin position="743"/>
        <end position="812"/>
    </location>
</feature>
<dbReference type="InterPro" id="IPR019460">
    <property type="entry name" value="Atg11_C"/>
</dbReference>
<feature type="compositionally biased region" description="Polar residues" evidence="8">
    <location>
        <begin position="1232"/>
        <end position="1259"/>
    </location>
</feature>
<feature type="compositionally biased region" description="Low complexity" evidence="8">
    <location>
        <begin position="1268"/>
        <end position="1277"/>
    </location>
</feature>
<feature type="compositionally biased region" description="Pro residues" evidence="8">
    <location>
        <begin position="1130"/>
        <end position="1140"/>
    </location>
</feature>
<evidence type="ECO:0000256" key="4">
    <source>
        <dbReference type="ARBA" id="ARBA00023006"/>
    </source>
</evidence>
<keyword evidence="4 6" id="KW-0072">Autophagy</keyword>
<evidence type="ECO:0000256" key="2">
    <source>
        <dbReference type="ARBA" id="ARBA00022448"/>
    </source>
</evidence>
<evidence type="ECO:0000256" key="8">
    <source>
        <dbReference type="SAM" id="MobiDB-lite"/>
    </source>
</evidence>
<comment type="similarity">
    <text evidence="1 6">Belongs to the ATG11 family.</text>
</comment>
<dbReference type="InterPro" id="IPR045326">
    <property type="entry name" value="ATG17-like_dom"/>
</dbReference>
<dbReference type="GO" id="GO:1990316">
    <property type="term" value="C:Atg1/ULK1 kinase complex"/>
    <property type="evidence" value="ECO:0007669"/>
    <property type="project" value="TreeGrafter"/>
</dbReference>
<dbReference type="Pfam" id="PF10377">
    <property type="entry name" value="ATG11"/>
    <property type="match status" value="1"/>
</dbReference>
<dbReference type="EMBL" id="MU128976">
    <property type="protein sequence ID" value="KAF9513170.1"/>
    <property type="molecule type" value="Genomic_DNA"/>
</dbReference>
<dbReference type="OrthoDB" id="447953at2759"/>
<evidence type="ECO:0000313" key="12">
    <source>
        <dbReference type="Proteomes" id="UP000886523"/>
    </source>
</evidence>
<dbReference type="GO" id="GO:0061709">
    <property type="term" value="P:reticulophagy"/>
    <property type="evidence" value="ECO:0007669"/>
    <property type="project" value="TreeGrafter"/>
</dbReference>
<dbReference type="GO" id="GO:0000045">
    <property type="term" value="P:autophagosome assembly"/>
    <property type="evidence" value="ECO:0007669"/>
    <property type="project" value="UniProtKB-UniRule"/>
</dbReference>
<proteinExistence type="inferred from homology"/>
<dbReference type="GO" id="GO:0060090">
    <property type="term" value="F:molecular adaptor activity"/>
    <property type="evidence" value="ECO:0007669"/>
    <property type="project" value="TreeGrafter"/>
</dbReference>
<dbReference type="GO" id="GO:0000422">
    <property type="term" value="P:autophagy of mitochondrion"/>
    <property type="evidence" value="ECO:0007669"/>
    <property type="project" value="TreeGrafter"/>
</dbReference>
<dbReference type="GO" id="GO:0019901">
    <property type="term" value="F:protein kinase binding"/>
    <property type="evidence" value="ECO:0007669"/>
    <property type="project" value="TreeGrafter"/>
</dbReference>
<dbReference type="GO" id="GO:0034517">
    <property type="term" value="P:ribophagy"/>
    <property type="evidence" value="ECO:0007669"/>
    <property type="project" value="TreeGrafter"/>
</dbReference>
<evidence type="ECO:0000256" key="6">
    <source>
        <dbReference type="RuleBase" id="RU367075"/>
    </source>
</evidence>
<dbReference type="PANTHER" id="PTHR13222">
    <property type="entry name" value="RB1-INDUCIBLE COILED-COIL"/>
    <property type="match status" value="1"/>
</dbReference>
<feature type="domain" description="Autophagy protein ATG17-like" evidence="9">
    <location>
        <begin position="106"/>
        <end position="414"/>
    </location>
</feature>
<dbReference type="InterPro" id="IPR040040">
    <property type="entry name" value="ATG11"/>
</dbReference>
<evidence type="ECO:0000256" key="7">
    <source>
        <dbReference type="SAM" id="Coils"/>
    </source>
</evidence>
<dbReference type="PANTHER" id="PTHR13222:SF1">
    <property type="entry name" value="RB1-INDUCIBLE COILED-COIL PROTEIN 1"/>
    <property type="match status" value="1"/>
</dbReference>
<feature type="compositionally biased region" description="Polar residues" evidence="8">
    <location>
        <begin position="1091"/>
        <end position="1111"/>
    </location>
</feature>
<dbReference type="Pfam" id="PF04108">
    <property type="entry name" value="ATG17_like"/>
    <property type="match status" value="1"/>
</dbReference>
<keyword evidence="5 7" id="KW-0175">Coiled coil</keyword>
<evidence type="ECO:0000259" key="9">
    <source>
        <dbReference type="Pfam" id="PF04108"/>
    </source>
</evidence>
<reference evidence="11" key="1">
    <citation type="journal article" date="2020" name="Nat. Commun.">
        <title>Large-scale genome sequencing of mycorrhizal fungi provides insights into the early evolution of symbiotic traits.</title>
        <authorList>
            <person name="Miyauchi S."/>
            <person name="Kiss E."/>
            <person name="Kuo A."/>
            <person name="Drula E."/>
            <person name="Kohler A."/>
            <person name="Sanchez-Garcia M."/>
            <person name="Morin E."/>
            <person name="Andreopoulos B."/>
            <person name="Barry K.W."/>
            <person name="Bonito G."/>
            <person name="Buee M."/>
            <person name="Carver A."/>
            <person name="Chen C."/>
            <person name="Cichocki N."/>
            <person name="Clum A."/>
            <person name="Culley D."/>
            <person name="Crous P.W."/>
            <person name="Fauchery L."/>
            <person name="Girlanda M."/>
            <person name="Hayes R.D."/>
            <person name="Keri Z."/>
            <person name="LaButti K."/>
            <person name="Lipzen A."/>
            <person name="Lombard V."/>
            <person name="Magnuson J."/>
            <person name="Maillard F."/>
            <person name="Murat C."/>
            <person name="Nolan M."/>
            <person name="Ohm R.A."/>
            <person name="Pangilinan J."/>
            <person name="Pereira M.F."/>
            <person name="Perotto S."/>
            <person name="Peter M."/>
            <person name="Pfister S."/>
            <person name="Riley R."/>
            <person name="Sitrit Y."/>
            <person name="Stielow J.B."/>
            <person name="Szollosi G."/>
            <person name="Zifcakova L."/>
            <person name="Stursova M."/>
            <person name="Spatafora J.W."/>
            <person name="Tedersoo L."/>
            <person name="Vaario L.M."/>
            <person name="Yamada A."/>
            <person name="Yan M."/>
            <person name="Wang P."/>
            <person name="Xu J."/>
            <person name="Bruns T."/>
            <person name="Baldrian P."/>
            <person name="Vilgalys R."/>
            <person name="Dunand C."/>
            <person name="Henrissat B."/>
            <person name="Grigoriev I.V."/>
            <person name="Hibbett D."/>
            <person name="Nagy L.G."/>
            <person name="Martin F.M."/>
        </authorList>
    </citation>
    <scope>NUCLEOTIDE SEQUENCE</scope>
    <source>
        <strain evidence="11">UP504</strain>
    </source>
</reference>
<evidence type="ECO:0000259" key="10">
    <source>
        <dbReference type="Pfam" id="PF10377"/>
    </source>
</evidence>
<organism evidence="11 12">
    <name type="scientific">Hydnum rufescens UP504</name>
    <dbReference type="NCBI Taxonomy" id="1448309"/>
    <lineage>
        <taxon>Eukaryota</taxon>
        <taxon>Fungi</taxon>
        <taxon>Dikarya</taxon>
        <taxon>Basidiomycota</taxon>
        <taxon>Agaricomycotina</taxon>
        <taxon>Agaricomycetes</taxon>
        <taxon>Cantharellales</taxon>
        <taxon>Hydnaceae</taxon>
        <taxon>Hydnum</taxon>
    </lineage>
</organism>
<evidence type="ECO:0000313" key="11">
    <source>
        <dbReference type="EMBL" id="KAF9513170.1"/>
    </source>
</evidence>
<keyword evidence="6" id="KW-0472">Membrane</keyword>
<dbReference type="GO" id="GO:0034727">
    <property type="term" value="P:piecemeal microautophagy of the nucleus"/>
    <property type="evidence" value="ECO:0007669"/>
    <property type="project" value="TreeGrafter"/>
</dbReference>
<dbReference type="GO" id="GO:0005774">
    <property type="term" value="C:vacuolar membrane"/>
    <property type="evidence" value="ECO:0007669"/>
    <property type="project" value="UniProtKB-SubCell"/>
</dbReference>
<keyword evidence="3 6" id="KW-0653">Protein transport</keyword>
<gene>
    <name evidence="11" type="ORF">BS47DRAFT_1317740</name>
</gene>
<feature type="region of interest" description="Disordered" evidence="8">
    <location>
        <begin position="1044"/>
        <end position="1283"/>
    </location>
</feature>
<feature type="domain" description="Autophagy-related protein 11 C-terminal" evidence="10">
    <location>
        <begin position="930"/>
        <end position="1037"/>
    </location>
</feature>
<keyword evidence="6" id="KW-0926">Vacuole</keyword>
<evidence type="ECO:0000256" key="1">
    <source>
        <dbReference type="ARBA" id="ARBA00009729"/>
    </source>
</evidence>
<dbReference type="GO" id="GO:0015031">
    <property type="term" value="P:protein transport"/>
    <property type="evidence" value="ECO:0007669"/>
    <property type="project" value="UniProtKB-KW"/>
</dbReference>
<dbReference type="GO" id="GO:1903599">
    <property type="term" value="P:positive regulation of autophagy of mitochondrion"/>
    <property type="evidence" value="ECO:0007669"/>
    <property type="project" value="UniProtKB-UniRule"/>
</dbReference>
<name>A0A9P6AWG1_9AGAM</name>
<comment type="caution">
    <text evidence="11">The sequence shown here is derived from an EMBL/GenBank/DDBJ whole genome shotgun (WGS) entry which is preliminary data.</text>
</comment>
<comment type="subcellular location">
    <subcellularLocation>
        <location evidence="6">Preautophagosomal structure membrane</location>
        <topology evidence="6">Peripheral membrane protein</topology>
    </subcellularLocation>
    <subcellularLocation>
        <location evidence="6">Vacuole membrane</location>
        <topology evidence="6">Peripheral membrane protein</topology>
    </subcellularLocation>
    <text evidence="6">During pexophagy, accumulates in the vacuolar membrane region, where the peroxisomes contact the vacuole.</text>
</comment>
<keyword evidence="2 6" id="KW-0813">Transport</keyword>
<dbReference type="Proteomes" id="UP000886523">
    <property type="component" value="Unassembled WGS sequence"/>
</dbReference>
<comment type="function">
    <text evidence="6">Involved in cytoplasm to vacuole transport (Cvt), pexophagy, mitophagy and nucleophagy. Recruits mitochondria for their selective degradation via autophagy (mitophagy) during starvation. Works as scaffold proteins that recruit ATG proteins to the pre-autophagosome (PAS), the site of vesicle/autophagosome formation. Required for the Cvt vesicles completion.</text>
</comment>
<sequence length="1369" mass="150959">MLICTAEDGRKYEVSTSLYEVARSGNIKTFVSGVTGIEPASIICFLPDGRQLRDENLLQLAGVAEETVYVFNRDYLFLDTELAEVIHDLEVSISIRPPLDDASPDTLLASAEEHVAYIPTVLSCLSVQATALRVAASNLDTHVLSLSEVFGNFEPIAVKELDRQAELLRNHDFDLEVISKIRVHPEFLSPSVRKEVEAGVKERMLGDYVSNVKMKMVADSCAKIHEDLSIRFSSAQTSMRQLTAGADQVRASITDSFLQEAEPSLRRADRSLMRMREYHSTLRNNSPTSSAMVRDISNIEKSIRKDVEKVNEIQNRSTAHILTVLRRVSFLQSTLAELPATLTTLETELRGKGGFTHLQRLHNMLYMYGATLVEIVRRKEFSKFFAERAHTIAEVMARLSATERKRRQVYRGEVHGQLPFESKGMDEPTPMMEVSTTGHTESVFSLTREDITLFLDVIDQIERTVQISVPISAISPDEARDPGGDHANIHPLKETRAALEKLVSRMESLGSEFDKLVERSVLSADRMVHSKRRSASDASAYRDALDQLRELQEAKIAADQALVEEREQSTAEIRHLRNQQSEIMRENQDRLTRLNSELEALRSAAEHEATVRNALEGRHTELLASVEDQGRRLASALSDATRRTKYAEVISLELERVRAEAEESRRVQTVTDERLTTLLAEQAETLRKLEEARARGEDLEEQINFARAEGDEAFRALNEATREKDRLLRTQTMEADRLLRDHIAEADGDRAVLEHQFSELQAKHDGTERQLQEALMELDVSRADIAGLREELQRAQHEVIEAQAAKLALREDVARVKDKVDEQARRLTSTDHLLADILEIAVSFRDTDARVMASIQKTLAHASKPSARHAMADSLASVAKSAPSAGIAGADALAVWTTPVDLSDPATSIDILKQFDLDAFTETILKSGSTIRKWQKQCKDYRERARGKIAFRDFTKGDLALFLPTRNAILKPWAAFNVSFPHYFLKQTPQIAAQLKNREWIVARITSITESVVDSRDPNSNPYRLGNGVKFYTLEVEVYTQPIGPQRRAVSTPYRSPSADGPNTQTRDRTASWNGPTTSSPDEMDKMIISPSPNSVVPRTGTSPAGPSSLSKLLAQAPSPDDKEEESSPPKSPSPTPQPPTVTAAPRSRTSSGHSHTLIRPTIITPSSPLRPSSTRSNASSHPSGPFAKHPPFSFGSSPSLPKVAPATALSSRGPPVVKSPSPPAAPELSISPPTRTASVLDTPSPEGSASEGMSNVLLSRSRKRTLSTKTSPTTGTSTGGGMLMGAGTSAGSVLANLATSWGLGRRKRANSGSEAINTDVGVEVIEEGETDEGSGTISSPTRLKTSEAREMIMVSAWTSTHYFRPRTS</sequence>
<feature type="coiled-coil region" evidence="7">
    <location>
        <begin position="675"/>
        <end position="709"/>
    </location>
</feature>
<feature type="compositionally biased region" description="Polar residues" evidence="8">
    <location>
        <begin position="1061"/>
        <end position="1081"/>
    </location>
</feature>
<protein>
    <recommendedName>
        <fullName evidence="6">Autophagy-related protein 11</fullName>
    </recommendedName>
</protein>
<keyword evidence="12" id="KW-1185">Reference proteome</keyword>
<comment type="subunit">
    <text evidence="6">Homodimer.</text>
</comment>
<evidence type="ECO:0000256" key="3">
    <source>
        <dbReference type="ARBA" id="ARBA00022927"/>
    </source>
</evidence>
<feature type="coiled-coil region" evidence="7">
    <location>
        <begin position="492"/>
        <end position="608"/>
    </location>
</feature>
<accession>A0A9P6AWG1</accession>
<dbReference type="GO" id="GO:0034045">
    <property type="term" value="C:phagophore assembly site membrane"/>
    <property type="evidence" value="ECO:0007669"/>
    <property type="project" value="UniProtKB-SubCell"/>
</dbReference>
<feature type="compositionally biased region" description="Low complexity" evidence="8">
    <location>
        <begin position="1161"/>
        <end position="1177"/>
    </location>
</feature>